<evidence type="ECO:0000313" key="1">
    <source>
        <dbReference type="EMBL" id="CAG8857215.1"/>
    </source>
</evidence>
<evidence type="ECO:0000313" key="2">
    <source>
        <dbReference type="Proteomes" id="UP000789901"/>
    </source>
</evidence>
<gene>
    <name evidence="1" type="ORF">GMARGA_LOCUS46036</name>
</gene>
<dbReference type="EMBL" id="CAJVQB010168339">
    <property type="protein sequence ID" value="CAG8857215.1"/>
    <property type="molecule type" value="Genomic_DNA"/>
</dbReference>
<protein>
    <submittedName>
        <fullName evidence="1">16110_t:CDS:1</fullName>
    </submittedName>
</protein>
<dbReference type="Proteomes" id="UP000789901">
    <property type="component" value="Unassembled WGS sequence"/>
</dbReference>
<reference evidence="1 2" key="1">
    <citation type="submission" date="2021-06" db="EMBL/GenBank/DDBJ databases">
        <authorList>
            <person name="Kallberg Y."/>
            <person name="Tangrot J."/>
            <person name="Rosling A."/>
        </authorList>
    </citation>
    <scope>NUCLEOTIDE SEQUENCE [LARGE SCALE GENOMIC DNA]</scope>
    <source>
        <strain evidence="1 2">120-4 pot B 10/14</strain>
    </source>
</reference>
<sequence length="81" mass="9548">GPFTEKRLQDNLPPINIDTKQVTKPNSNLEKIDSWHIYCHYCDTGQPITLHRIDDSYRLWQHLETSMHKENVECEQANPSK</sequence>
<feature type="non-terminal residue" evidence="1">
    <location>
        <position position="1"/>
    </location>
</feature>
<organism evidence="1 2">
    <name type="scientific">Gigaspora margarita</name>
    <dbReference type="NCBI Taxonomy" id="4874"/>
    <lineage>
        <taxon>Eukaryota</taxon>
        <taxon>Fungi</taxon>
        <taxon>Fungi incertae sedis</taxon>
        <taxon>Mucoromycota</taxon>
        <taxon>Glomeromycotina</taxon>
        <taxon>Glomeromycetes</taxon>
        <taxon>Diversisporales</taxon>
        <taxon>Gigasporaceae</taxon>
        <taxon>Gigaspora</taxon>
    </lineage>
</organism>
<name>A0ABN7XR56_GIGMA</name>
<accession>A0ABN7XR56</accession>
<proteinExistence type="predicted"/>
<feature type="non-terminal residue" evidence="1">
    <location>
        <position position="81"/>
    </location>
</feature>
<comment type="caution">
    <text evidence="1">The sequence shown here is derived from an EMBL/GenBank/DDBJ whole genome shotgun (WGS) entry which is preliminary data.</text>
</comment>
<keyword evidence="2" id="KW-1185">Reference proteome</keyword>